<dbReference type="Proteomes" id="UP000304953">
    <property type="component" value="Unassembled WGS sequence"/>
</dbReference>
<proteinExistence type="predicted"/>
<name>A0AC61RTQ6_9FIRM</name>
<organism evidence="1 2">
    <name type="scientific">Petralouisia muris</name>
    <dbReference type="NCBI Taxonomy" id="3032872"/>
    <lineage>
        <taxon>Bacteria</taxon>
        <taxon>Bacillati</taxon>
        <taxon>Bacillota</taxon>
        <taxon>Clostridia</taxon>
        <taxon>Lachnospirales</taxon>
        <taxon>Lachnospiraceae</taxon>
        <taxon>Petralouisia</taxon>
    </lineage>
</organism>
<keyword evidence="2" id="KW-1185">Reference proteome</keyword>
<gene>
    <name evidence="1" type="ORF">E5329_17655</name>
</gene>
<reference evidence="1" key="1">
    <citation type="submission" date="2019-04" db="EMBL/GenBank/DDBJ databases">
        <title>Microbes associate with the intestines of laboratory mice.</title>
        <authorList>
            <person name="Navarre W."/>
            <person name="Wong E."/>
            <person name="Huang K."/>
            <person name="Tropini C."/>
            <person name="Ng K."/>
            <person name="Yu B."/>
        </authorList>
    </citation>
    <scope>NUCLEOTIDE SEQUENCE</scope>
    <source>
        <strain evidence="1">NM01_1-7b</strain>
    </source>
</reference>
<comment type="caution">
    <text evidence="1">The sequence shown here is derived from an EMBL/GenBank/DDBJ whole genome shotgun (WGS) entry which is preliminary data.</text>
</comment>
<dbReference type="EMBL" id="SRYA01000040">
    <property type="protein sequence ID" value="TGY93587.1"/>
    <property type="molecule type" value="Genomic_DNA"/>
</dbReference>
<accession>A0AC61RTQ6</accession>
<evidence type="ECO:0000313" key="2">
    <source>
        <dbReference type="Proteomes" id="UP000304953"/>
    </source>
</evidence>
<evidence type="ECO:0000313" key="1">
    <source>
        <dbReference type="EMBL" id="TGY93587.1"/>
    </source>
</evidence>
<protein>
    <submittedName>
        <fullName evidence="1">Terminase</fullName>
    </submittedName>
</protein>
<sequence length="181" mass="20253">MARDGTARGGPRAGSGRKSKALTEKIESGNPGGRKLKVMELPDTPELKGEDVPDPKDYLSAKQKNGSDLGADEVFKETWLWLKERGCEKLVSTQLIEQYAMSVARWLQCEQAISDYGFLAKHPTTGAACASPYVAMSQQYMKQVNQVWFQIFQIVKENCSVEFQGTPQDDMMERLLRSRKG</sequence>